<dbReference type="GeneID" id="25471416"/>
<evidence type="ECO:0008006" key="4">
    <source>
        <dbReference type="Google" id="ProtNLM"/>
    </source>
</evidence>
<accession>U6MKX2</accession>
<keyword evidence="1" id="KW-0812">Transmembrane</keyword>
<proteinExistence type="predicted"/>
<name>U6MKX2_9EIME</name>
<reference evidence="2" key="1">
    <citation type="submission" date="2013-10" db="EMBL/GenBank/DDBJ databases">
        <title>Genomic analysis of the causative agents of coccidiosis in chickens.</title>
        <authorList>
            <person name="Reid A.J."/>
            <person name="Blake D."/>
            <person name="Billington K."/>
            <person name="Browne H."/>
            <person name="Dunn M."/>
            <person name="Hung S."/>
            <person name="Kawahara F."/>
            <person name="Miranda-Saavedra D."/>
            <person name="Mourier T."/>
            <person name="Nagra H."/>
            <person name="Otto T.D."/>
            <person name="Rawlings N."/>
            <person name="Sanchez A."/>
            <person name="Sanders M."/>
            <person name="Subramaniam C."/>
            <person name="Tay Y."/>
            <person name="Dear P."/>
            <person name="Doerig C."/>
            <person name="Gruber A."/>
            <person name="Parkinson J."/>
            <person name="Shirley M."/>
            <person name="Wan K.L."/>
            <person name="Berriman M."/>
            <person name="Tomley F."/>
            <person name="Pain A."/>
        </authorList>
    </citation>
    <scope>NUCLEOTIDE SEQUENCE [LARGE SCALE GENOMIC DNA]</scope>
    <source>
        <strain evidence="2">Houghton</strain>
    </source>
</reference>
<keyword evidence="1" id="KW-1133">Transmembrane helix</keyword>
<dbReference type="Proteomes" id="UP000030754">
    <property type="component" value="Unassembled WGS sequence"/>
</dbReference>
<organism evidence="2 3">
    <name type="scientific">Eimeria necatrix</name>
    <dbReference type="NCBI Taxonomy" id="51315"/>
    <lineage>
        <taxon>Eukaryota</taxon>
        <taxon>Sar</taxon>
        <taxon>Alveolata</taxon>
        <taxon>Apicomplexa</taxon>
        <taxon>Conoidasida</taxon>
        <taxon>Coccidia</taxon>
        <taxon>Eucoccidiorida</taxon>
        <taxon>Eimeriorina</taxon>
        <taxon>Eimeriidae</taxon>
        <taxon>Eimeria</taxon>
    </lineage>
</organism>
<dbReference type="RefSeq" id="XP_013439667.1">
    <property type="nucleotide sequence ID" value="XM_013584213.1"/>
</dbReference>
<dbReference type="OrthoDB" id="348183at2759"/>
<evidence type="ECO:0000313" key="2">
    <source>
        <dbReference type="EMBL" id="CDJ62305.1"/>
    </source>
</evidence>
<evidence type="ECO:0000313" key="3">
    <source>
        <dbReference type="Proteomes" id="UP000030754"/>
    </source>
</evidence>
<evidence type="ECO:0000256" key="1">
    <source>
        <dbReference type="SAM" id="Phobius"/>
    </source>
</evidence>
<gene>
    <name evidence="2" type="ORF">ENH_00012310</name>
</gene>
<protein>
    <recommendedName>
        <fullName evidence="4">Transmembrane protein</fullName>
    </recommendedName>
</protein>
<dbReference type="VEuPathDB" id="ToxoDB:ENH_00012310"/>
<dbReference type="AlphaFoldDB" id="U6MKX2"/>
<sequence length="501" mass="55037">MDTLPEEQLKQGMLASSITHQGSDSHLRMQIDQHFADESPFIQRKESNKLFVSSWTRLLGVAFTSLAAAYFLLLCFRFVESARQWSPPTRFLADRRVESCYSGSVSGDGDEGGSWPTGDSAGLVLEGFGEGSPLLHHEASGLQGAAGGTQEEVVAAGLQGAAGGAEAEVDLEAEADEEIWEFAGGVASNPQIQDDLHLWEGRNMPVEEEERLLRLFEGMQEAASSCRSLLPMLTNKQRLELTKQVLKLISLDLGAICLVKEDKEPHRRAVGDSLIQLANDALEQVKSASYKKHRVKIKNLVSLINELKKPRHLEREKSADKYKRKMIAILATAEVAQENCMGVLNGLLQLRQDTLAGQLRRRTVEQQIEVIASIFTAHSDHLARDTTLRQHILHCQKHTGVYALLTTDHFKVSSNKIAPVKVLRNRILEAVRDAGGLLQAQQLATHELDSASGELEKRIGHDETEMEQPGPKPPEKDLVETVQSSPYATAAAARTGVGLLG</sequence>
<keyword evidence="3" id="KW-1185">Reference proteome</keyword>
<reference evidence="2" key="2">
    <citation type="submission" date="2013-10" db="EMBL/GenBank/DDBJ databases">
        <authorList>
            <person name="Aslett M."/>
        </authorList>
    </citation>
    <scope>NUCLEOTIDE SEQUENCE [LARGE SCALE GENOMIC DNA]</scope>
    <source>
        <strain evidence="2">Houghton</strain>
    </source>
</reference>
<feature type="transmembrane region" description="Helical" evidence="1">
    <location>
        <begin position="58"/>
        <end position="79"/>
    </location>
</feature>
<keyword evidence="1" id="KW-0472">Membrane</keyword>
<dbReference type="EMBL" id="HG722428">
    <property type="protein sequence ID" value="CDJ62305.1"/>
    <property type="molecule type" value="Genomic_DNA"/>
</dbReference>